<reference evidence="3 4" key="2">
    <citation type="submission" date="2012-06" db="EMBL/GenBank/DDBJ databases">
        <authorList>
            <person name="Fiebig A."/>
        </authorList>
    </citation>
    <scope>NUCLEOTIDE SEQUENCE [LARGE SCALE GENOMIC DNA]</scope>
    <source>
        <strain evidence="3 4">DFL-43</strain>
    </source>
</reference>
<dbReference type="PANTHER" id="PTHR21621">
    <property type="entry name" value="RIBOSOMAL PROTEIN S6 MODIFICATION PROTEIN"/>
    <property type="match status" value="1"/>
</dbReference>
<name>A9CWF7_HOEPD</name>
<evidence type="ECO:0000256" key="1">
    <source>
        <dbReference type="PROSITE-ProRule" id="PRU00409"/>
    </source>
</evidence>
<dbReference type="GO" id="GO:0005737">
    <property type="term" value="C:cytoplasm"/>
    <property type="evidence" value="ECO:0007669"/>
    <property type="project" value="TreeGrafter"/>
</dbReference>
<dbReference type="EMBL" id="ABIA03000001">
    <property type="protein sequence ID" value="EDQ35513.1"/>
    <property type="molecule type" value="Genomic_DNA"/>
</dbReference>
<evidence type="ECO:0000313" key="3">
    <source>
        <dbReference type="EMBL" id="EDQ35513.1"/>
    </source>
</evidence>
<dbReference type="InterPro" id="IPR013815">
    <property type="entry name" value="ATP_grasp_subdomain_1"/>
</dbReference>
<dbReference type="InterPro" id="IPR011761">
    <property type="entry name" value="ATP-grasp"/>
</dbReference>
<dbReference type="GO" id="GO:0046872">
    <property type="term" value="F:metal ion binding"/>
    <property type="evidence" value="ECO:0007669"/>
    <property type="project" value="InterPro"/>
</dbReference>
<keyword evidence="1" id="KW-0067">ATP-binding</keyword>
<dbReference type="InterPro" id="IPR025839">
    <property type="entry name" value="RLAN_dom"/>
</dbReference>
<protein>
    <submittedName>
        <fullName evidence="3">Glutathione synthase/Ribosomal protein S6 modification enzyme (Glutaminyl transferase)</fullName>
    </submittedName>
</protein>
<dbReference type="GO" id="GO:0009432">
    <property type="term" value="P:SOS response"/>
    <property type="evidence" value="ECO:0007669"/>
    <property type="project" value="TreeGrafter"/>
</dbReference>
<dbReference type="GO" id="GO:0018169">
    <property type="term" value="F:ribosomal S6-glutamic acid ligase activity"/>
    <property type="evidence" value="ECO:0007669"/>
    <property type="project" value="TreeGrafter"/>
</dbReference>
<dbReference type="PROSITE" id="PS50975">
    <property type="entry name" value="ATP_GRASP"/>
    <property type="match status" value="1"/>
</dbReference>
<evidence type="ECO:0000313" key="4">
    <source>
        <dbReference type="Proteomes" id="UP000004291"/>
    </source>
</evidence>
<dbReference type="Gene3D" id="3.30.1490.20">
    <property type="entry name" value="ATP-grasp fold, A domain"/>
    <property type="match status" value="1"/>
</dbReference>
<keyword evidence="4" id="KW-1185">Reference proteome</keyword>
<comment type="caution">
    <text evidence="3">The sequence shown here is derived from an EMBL/GenBank/DDBJ whole genome shotgun (WGS) entry which is preliminary data.</text>
</comment>
<accession>A9CWF7</accession>
<keyword evidence="3" id="KW-0808">Transferase</keyword>
<dbReference type="HOGENOM" id="CLU_016765_0_0_5"/>
<organism evidence="3 4">
    <name type="scientific">Hoeflea phototrophica (strain DSM 17068 / NCIMB 14078 / DFL-43)</name>
    <dbReference type="NCBI Taxonomy" id="411684"/>
    <lineage>
        <taxon>Bacteria</taxon>
        <taxon>Pseudomonadati</taxon>
        <taxon>Pseudomonadota</taxon>
        <taxon>Alphaproteobacteria</taxon>
        <taxon>Hyphomicrobiales</taxon>
        <taxon>Rhizobiaceae</taxon>
        <taxon>Hoeflea</taxon>
    </lineage>
</organism>
<dbReference type="SUPFAM" id="SSF56059">
    <property type="entry name" value="Glutathione synthetase ATP-binding domain-like"/>
    <property type="match status" value="1"/>
</dbReference>
<gene>
    <name evidence="3" type="ORF">HPDFL43_20002</name>
</gene>
<dbReference type="eggNOG" id="COG0189">
    <property type="taxonomic scope" value="Bacteria"/>
</dbReference>
<dbReference type="RefSeq" id="WP_007199744.1">
    <property type="nucleotide sequence ID" value="NZ_CM002917.1"/>
</dbReference>
<evidence type="ECO:0000259" key="2">
    <source>
        <dbReference type="PROSITE" id="PS50975"/>
    </source>
</evidence>
<dbReference type="OrthoDB" id="9800957at2"/>
<sequence>MSDWVILATTLASFDHAATAHKVLTTRDYLARPELFRGARPNIINLSRSYSYQSRGYYASLLAAARGQRVIPSVETIIDLSARKLYENAIPELEDALNKAISAGPDEAAPARLRVFFGTSADPRFERFCRLLFDWFRAPALEVTIKPGSWSSIPRIALLPLGKFDGADKEVFYAAMARYTARQWKDAKSRAPARFSFATLVDPSEEMPPSTIDSLKHWARIAARMGVSVEPITRKDLPRLANFDALFIRETTSISNHTYRFARRAQQEGMPVIDDPVSMIRCTNKVYLDELMAANGIPVPPTVMLIGPEDFQRAADQLGFPMVLKVPDSSFSRGVSKVGSMEELRKLAGAWLADSEVLIAQAYMPTSFDWRIGVLGGKPLFAVQYLMAKKHWQIVKHDTGGKPLEGGFKPFTLAQVPPLVLDTGLRAARSIGDGFYGVDLKETDDGVFVIEVNDNPNLEHGVEDAAEKDEVWTRLTNWFIERIEG</sequence>
<keyword evidence="1" id="KW-0547">Nucleotide-binding</keyword>
<dbReference type="GO" id="GO:0005524">
    <property type="term" value="F:ATP binding"/>
    <property type="evidence" value="ECO:0007669"/>
    <property type="project" value="UniProtKB-UniRule"/>
</dbReference>
<dbReference type="Pfam" id="PF14243">
    <property type="entry name" value="R2K_3"/>
    <property type="match status" value="1"/>
</dbReference>
<dbReference type="Proteomes" id="UP000004291">
    <property type="component" value="Chromosome"/>
</dbReference>
<proteinExistence type="predicted"/>
<dbReference type="AlphaFoldDB" id="A9CWF7"/>
<feature type="domain" description="ATP-grasp" evidence="2">
    <location>
        <begin position="289"/>
        <end position="484"/>
    </location>
</feature>
<dbReference type="PANTHER" id="PTHR21621:SF0">
    <property type="entry name" value="BETA-CITRYLGLUTAMATE SYNTHASE B-RELATED"/>
    <property type="match status" value="1"/>
</dbReference>
<dbReference type="InterPro" id="IPR025643">
    <property type="entry name" value="R2K_3"/>
</dbReference>
<dbReference type="Gene3D" id="3.30.470.20">
    <property type="entry name" value="ATP-grasp fold, B domain"/>
    <property type="match status" value="1"/>
</dbReference>
<reference evidence="3 4" key="1">
    <citation type="submission" date="2007-10" db="EMBL/GenBank/DDBJ databases">
        <authorList>
            <person name="Wagner-Dobler I."/>
            <person name="Ferriera S."/>
            <person name="Johnson J."/>
            <person name="Kravitz S."/>
            <person name="Beeson K."/>
            <person name="Sutton G."/>
            <person name="Rogers Y.-H."/>
            <person name="Friedman R."/>
            <person name="Frazier M."/>
            <person name="Venter J.C."/>
        </authorList>
    </citation>
    <scope>NUCLEOTIDE SEQUENCE [LARGE SCALE GENOMIC DNA]</scope>
    <source>
        <strain evidence="3 4">DFL-43</strain>
    </source>
</reference>
<dbReference type="STRING" id="411684.HPDFL43_20002"/>
<dbReference type="GO" id="GO:0016740">
    <property type="term" value="F:transferase activity"/>
    <property type="evidence" value="ECO:0007669"/>
    <property type="project" value="UniProtKB-KW"/>
</dbReference>
<dbReference type="Pfam" id="PF14401">
    <property type="entry name" value="RLAN"/>
    <property type="match status" value="1"/>
</dbReference>